<keyword evidence="4 5" id="KW-0472">Membrane</keyword>
<reference evidence="7 8" key="1">
    <citation type="submission" date="2020-01" db="EMBL/GenBank/DDBJ databases">
        <authorList>
            <person name="Kim M.K."/>
        </authorList>
    </citation>
    <scope>NUCLEOTIDE SEQUENCE [LARGE SCALE GENOMIC DNA]</scope>
    <source>
        <strain evidence="7 8">172606-1</strain>
    </source>
</reference>
<name>A0A6C0GP24_9BACT</name>
<feature type="transmembrane region" description="Helical" evidence="5">
    <location>
        <begin position="195"/>
        <end position="212"/>
    </location>
</feature>
<protein>
    <recommendedName>
        <fullName evidence="6">O-antigen ligase-related domain-containing protein</fullName>
    </recommendedName>
</protein>
<evidence type="ECO:0000256" key="3">
    <source>
        <dbReference type="ARBA" id="ARBA00022989"/>
    </source>
</evidence>
<feature type="transmembrane region" description="Helical" evidence="5">
    <location>
        <begin position="245"/>
        <end position="266"/>
    </location>
</feature>
<evidence type="ECO:0000256" key="5">
    <source>
        <dbReference type="SAM" id="Phobius"/>
    </source>
</evidence>
<dbReference type="KEGG" id="rhoz:GXP67_25725"/>
<dbReference type="PANTHER" id="PTHR37422">
    <property type="entry name" value="TEICHURONIC ACID BIOSYNTHESIS PROTEIN TUAE"/>
    <property type="match status" value="1"/>
</dbReference>
<feature type="transmembrane region" description="Helical" evidence="5">
    <location>
        <begin position="381"/>
        <end position="398"/>
    </location>
</feature>
<accession>A0A6C0GP24</accession>
<sequence>MIITYGKRILEIKYLYLVAVVIILLTDGIFHDVATNNKQIVGKQEIVQAVKEVEEDNYTKYAIILCFASTALFISGMSTFMYWLALLYYFVFGIFSLESYYRYGSFFQYPHVFSKLLAIFVMFFLYHFAKKIHEKQFSLIIYLIFFTFLVNLLWLKRDILSISAFVGTVRGFPAPSVYMLVIPLLFFINSYFSKKALISLFLFFILFGLIIFLNHRSVWIASITSLTINLLLLKKTETKIAITDFMPIITIPTIGLILISSLVISANPEIIDAISERIADIQNVKTQGTGSWRLEQFASYWPFIVDNFLIGMRFEGFELPVQFYQAEAGTAVFLDGTGHHFHSFYVDRLFYMGVVGLILLLLPVFYLIFKTIKKNNLTLKEVILVSFIMSGLFYGFSYNLPVYYFGILGIAINFIERENTTIESQKYNK</sequence>
<dbReference type="EMBL" id="CP048222">
    <property type="protein sequence ID" value="QHT69801.1"/>
    <property type="molecule type" value="Genomic_DNA"/>
</dbReference>
<feature type="transmembrane region" description="Helical" evidence="5">
    <location>
        <begin position="107"/>
        <end position="125"/>
    </location>
</feature>
<feature type="transmembrane region" description="Helical" evidence="5">
    <location>
        <begin position="12"/>
        <end position="30"/>
    </location>
</feature>
<evidence type="ECO:0000259" key="6">
    <source>
        <dbReference type="Pfam" id="PF04932"/>
    </source>
</evidence>
<keyword evidence="3 5" id="KW-1133">Transmembrane helix</keyword>
<proteinExistence type="predicted"/>
<dbReference type="Pfam" id="PF04932">
    <property type="entry name" value="Wzy_C"/>
    <property type="match status" value="1"/>
</dbReference>
<feature type="transmembrane region" description="Helical" evidence="5">
    <location>
        <begin position="137"/>
        <end position="155"/>
    </location>
</feature>
<feature type="domain" description="O-antigen ligase-related" evidence="6">
    <location>
        <begin position="201"/>
        <end position="361"/>
    </location>
</feature>
<feature type="transmembrane region" description="Helical" evidence="5">
    <location>
        <begin position="161"/>
        <end position="188"/>
    </location>
</feature>
<gene>
    <name evidence="7" type="ORF">GXP67_25725</name>
</gene>
<dbReference type="InterPro" id="IPR007016">
    <property type="entry name" value="O-antigen_ligase-rel_domated"/>
</dbReference>
<keyword evidence="2 5" id="KW-0812">Transmembrane</keyword>
<evidence type="ECO:0000256" key="1">
    <source>
        <dbReference type="ARBA" id="ARBA00004141"/>
    </source>
</evidence>
<dbReference type="GO" id="GO:0016020">
    <property type="term" value="C:membrane"/>
    <property type="evidence" value="ECO:0007669"/>
    <property type="project" value="UniProtKB-SubCell"/>
</dbReference>
<dbReference type="RefSeq" id="WP_162445785.1">
    <property type="nucleotide sequence ID" value="NZ_CP048222.1"/>
</dbReference>
<feature type="transmembrane region" description="Helical" evidence="5">
    <location>
        <begin position="349"/>
        <end position="369"/>
    </location>
</feature>
<dbReference type="InterPro" id="IPR051533">
    <property type="entry name" value="WaaL-like"/>
</dbReference>
<organism evidence="7 8">
    <name type="scientific">Rhodocytophaga rosea</name>
    <dbReference type="NCBI Taxonomy" id="2704465"/>
    <lineage>
        <taxon>Bacteria</taxon>
        <taxon>Pseudomonadati</taxon>
        <taxon>Bacteroidota</taxon>
        <taxon>Cytophagia</taxon>
        <taxon>Cytophagales</taxon>
        <taxon>Rhodocytophagaceae</taxon>
        <taxon>Rhodocytophaga</taxon>
    </lineage>
</organism>
<dbReference type="Proteomes" id="UP000480178">
    <property type="component" value="Chromosome"/>
</dbReference>
<keyword evidence="8" id="KW-1185">Reference proteome</keyword>
<evidence type="ECO:0000256" key="2">
    <source>
        <dbReference type="ARBA" id="ARBA00022692"/>
    </source>
</evidence>
<comment type="subcellular location">
    <subcellularLocation>
        <location evidence="1">Membrane</location>
        <topology evidence="1">Multi-pass membrane protein</topology>
    </subcellularLocation>
</comment>
<evidence type="ECO:0000313" key="7">
    <source>
        <dbReference type="EMBL" id="QHT69801.1"/>
    </source>
</evidence>
<evidence type="ECO:0000256" key="4">
    <source>
        <dbReference type="ARBA" id="ARBA00023136"/>
    </source>
</evidence>
<dbReference type="PANTHER" id="PTHR37422:SF13">
    <property type="entry name" value="LIPOPOLYSACCHARIDE BIOSYNTHESIS PROTEIN PA4999-RELATED"/>
    <property type="match status" value="1"/>
</dbReference>
<dbReference type="AlphaFoldDB" id="A0A6C0GP24"/>
<evidence type="ECO:0000313" key="8">
    <source>
        <dbReference type="Proteomes" id="UP000480178"/>
    </source>
</evidence>